<dbReference type="OrthoDB" id="10467780at2759"/>
<dbReference type="AlphaFoldDB" id="R7QQJ1"/>
<reference evidence="3" key="1">
    <citation type="journal article" date="2013" name="Proc. Natl. Acad. Sci. U.S.A.">
        <title>Genome structure and metabolic features in the red seaweed Chondrus crispus shed light on evolution of the Archaeplastida.</title>
        <authorList>
            <person name="Collen J."/>
            <person name="Porcel B."/>
            <person name="Carre W."/>
            <person name="Ball S.G."/>
            <person name="Chaparro C."/>
            <person name="Tonon T."/>
            <person name="Barbeyron T."/>
            <person name="Michel G."/>
            <person name="Noel B."/>
            <person name="Valentin K."/>
            <person name="Elias M."/>
            <person name="Artiguenave F."/>
            <person name="Arun A."/>
            <person name="Aury J.M."/>
            <person name="Barbosa-Neto J.F."/>
            <person name="Bothwell J.H."/>
            <person name="Bouget F.Y."/>
            <person name="Brillet L."/>
            <person name="Cabello-Hurtado F."/>
            <person name="Capella-Gutierrez S."/>
            <person name="Charrier B."/>
            <person name="Cladiere L."/>
            <person name="Cock J.M."/>
            <person name="Coelho S.M."/>
            <person name="Colleoni C."/>
            <person name="Czjzek M."/>
            <person name="Da Silva C."/>
            <person name="Delage L."/>
            <person name="Denoeud F."/>
            <person name="Deschamps P."/>
            <person name="Dittami S.M."/>
            <person name="Gabaldon T."/>
            <person name="Gachon C.M."/>
            <person name="Groisillier A."/>
            <person name="Herve C."/>
            <person name="Jabbari K."/>
            <person name="Katinka M."/>
            <person name="Kloareg B."/>
            <person name="Kowalczyk N."/>
            <person name="Labadie K."/>
            <person name="Leblanc C."/>
            <person name="Lopez P.J."/>
            <person name="McLachlan D.H."/>
            <person name="Meslet-Cladiere L."/>
            <person name="Moustafa A."/>
            <person name="Nehr Z."/>
            <person name="Nyvall Collen P."/>
            <person name="Panaud O."/>
            <person name="Partensky F."/>
            <person name="Poulain J."/>
            <person name="Rensing S.A."/>
            <person name="Rousvoal S."/>
            <person name="Samson G."/>
            <person name="Symeonidi A."/>
            <person name="Weissenbach J."/>
            <person name="Zambounis A."/>
            <person name="Wincker P."/>
            <person name="Boyen C."/>
        </authorList>
    </citation>
    <scope>NUCLEOTIDE SEQUENCE [LARGE SCALE GENOMIC DNA]</scope>
    <source>
        <strain evidence="3">cv. Stackhouse</strain>
    </source>
</reference>
<dbReference type="KEGG" id="ccp:CHC_T00000402001"/>
<dbReference type="RefSeq" id="XP_005709949.1">
    <property type="nucleotide sequence ID" value="XM_005709892.1"/>
</dbReference>
<organism evidence="2 3">
    <name type="scientific">Chondrus crispus</name>
    <name type="common">Carrageen Irish moss</name>
    <name type="synonym">Polymorpha crispa</name>
    <dbReference type="NCBI Taxonomy" id="2769"/>
    <lineage>
        <taxon>Eukaryota</taxon>
        <taxon>Rhodophyta</taxon>
        <taxon>Florideophyceae</taxon>
        <taxon>Rhodymeniophycidae</taxon>
        <taxon>Gigartinales</taxon>
        <taxon>Gigartinaceae</taxon>
        <taxon>Chondrus</taxon>
    </lineage>
</organism>
<dbReference type="EMBL" id="HG002061">
    <property type="protein sequence ID" value="CDF39655.1"/>
    <property type="molecule type" value="Genomic_DNA"/>
</dbReference>
<gene>
    <name evidence="2" type="ORF">CHC_T00000402001</name>
</gene>
<dbReference type="InterPro" id="IPR027267">
    <property type="entry name" value="AH/BAR_dom_sf"/>
</dbReference>
<accession>R7QQJ1</accession>
<proteinExistence type="predicted"/>
<dbReference type="STRING" id="2769.R7QQJ1"/>
<dbReference type="Gramene" id="CDF39655">
    <property type="protein sequence ID" value="CDF39655"/>
    <property type="gene ID" value="CHC_T00000402001"/>
</dbReference>
<sequence>MVPVHWPNQIASTVSALFTVEKDHVDDSLAGTHLGAATDTPERPVPRPRLSLLTPARYSNVNALAPLHFKTKKPPFSQPPSPHTVPSHRPLTPSPQPITSTPPCYLAPFYHPRQPPPPLLAMSFFGRAPRQEGAPARSKVMHGLKVTMSPATSKREITESDESHRVTQQTLATWKAALRALHDALATNEAAWKNLFASFTTFSTAAAAVYSATDIESRAVVKALESARTAVEAPPTDPGYTPMQKVEFARQELAAMLSRIQNAEALHAKRLETTRQYKYYDRKTKQMLENEAKPGKTVSVERLERRTRNQKNVMDLAIQLNSITTQLYTELDTTSTSSR</sequence>
<name>R7QQJ1_CHOCR</name>
<evidence type="ECO:0000313" key="2">
    <source>
        <dbReference type="EMBL" id="CDF39655.1"/>
    </source>
</evidence>
<dbReference type="GeneID" id="17317672"/>
<feature type="region of interest" description="Disordered" evidence="1">
    <location>
        <begin position="70"/>
        <end position="96"/>
    </location>
</feature>
<protein>
    <submittedName>
        <fullName evidence="2">Uncharacterized protein</fullName>
    </submittedName>
</protein>
<evidence type="ECO:0000313" key="3">
    <source>
        <dbReference type="Proteomes" id="UP000012073"/>
    </source>
</evidence>
<keyword evidence="3" id="KW-1185">Reference proteome</keyword>
<dbReference type="Gene3D" id="1.20.1270.60">
    <property type="entry name" value="Arfaptin homology (AH) domain/BAR domain"/>
    <property type="match status" value="1"/>
</dbReference>
<evidence type="ECO:0000256" key="1">
    <source>
        <dbReference type="SAM" id="MobiDB-lite"/>
    </source>
</evidence>
<dbReference type="Proteomes" id="UP000012073">
    <property type="component" value="Unassembled WGS sequence"/>
</dbReference>